<sequence length="335" mass="37255">MTFTTRIPLIYGAGGIGAPGTGCKITTAKEAQPIIDEFCKYGPMAVDTSALYGLGSSEQLLAEMDLHGSRVDTKVYPLAPGDHSPAKLREACEKSIASLKGNKIRVYYLHAPDYATPFEETLKVIDELYREGKFEYFGLSNYKSYQVGEIVTICRKNGWVVPTVYEGVYNPVDRTIETELIPSLRHFNIKLASYCPLAGGFLVGHLFEPGALENVEAGSHFDKNLPFGMYFQQKYGGMVGEVRVLKDVVEKHGLNLNQASVRWMQHHSAMVPEDLGIIFGGSKPSHVGRTLEYNSEGPLPEPVLQAFEECYMKVKAGLPNYHHDPAWYDPKKFGY</sequence>
<dbReference type="OrthoDB" id="2310150at2759"/>
<dbReference type="InterPro" id="IPR050523">
    <property type="entry name" value="AKR_Detox_Biosynth"/>
</dbReference>
<reference evidence="3 4" key="1">
    <citation type="journal article" date="2019" name="Nat. Ecol. Evol.">
        <title>Megaphylogeny resolves global patterns of mushroom evolution.</title>
        <authorList>
            <person name="Varga T."/>
            <person name="Krizsan K."/>
            <person name="Foldi C."/>
            <person name="Dima B."/>
            <person name="Sanchez-Garcia M."/>
            <person name="Sanchez-Ramirez S."/>
            <person name="Szollosi G.J."/>
            <person name="Szarkandi J.G."/>
            <person name="Papp V."/>
            <person name="Albert L."/>
            <person name="Andreopoulos W."/>
            <person name="Angelini C."/>
            <person name="Antonin V."/>
            <person name="Barry K.W."/>
            <person name="Bougher N.L."/>
            <person name="Buchanan P."/>
            <person name="Buyck B."/>
            <person name="Bense V."/>
            <person name="Catcheside P."/>
            <person name="Chovatia M."/>
            <person name="Cooper J."/>
            <person name="Damon W."/>
            <person name="Desjardin D."/>
            <person name="Finy P."/>
            <person name="Geml J."/>
            <person name="Haridas S."/>
            <person name="Hughes K."/>
            <person name="Justo A."/>
            <person name="Karasinski D."/>
            <person name="Kautmanova I."/>
            <person name="Kiss B."/>
            <person name="Kocsube S."/>
            <person name="Kotiranta H."/>
            <person name="LaButti K.M."/>
            <person name="Lechner B.E."/>
            <person name="Liimatainen K."/>
            <person name="Lipzen A."/>
            <person name="Lukacs Z."/>
            <person name="Mihaltcheva S."/>
            <person name="Morgado L.N."/>
            <person name="Niskanen T."/>
            <person name="Noordeloos M.E."/>
            <person name="Ohm R.A."/>
            <person name="Ortiz-Santana B."/>
            <person name="Ovrebo C."/>
            <person name="Racz N."/>
            <person name="Riley R."/>
            <person name="Savchenko A."/>
            <person name="Shiryaev A."/>
            <person name="Soop K."/>
            <person name="Spirin V."/>
            <person name="Szebenyi C."/>
            <person name="Tomsovsky M."/>
            <person name="Tulloss R.E."/>
            <person name="Uehling J."/>
            <person name="Grigoriev I.V."/>
            <person name="Vagvolgyi C."/>
            <person name="Papp T."/>
            <person name="Martin F.M."/>
            <person name="Miettinen O."/>
            <person name="Hibbett D.S."/>
            <person name="Nagy L.G."/>
        </authorList>
    </citation>
    <scope>NUCLEOTIDE SEQUENCE [LARGE SCALE GENOMIC DNA]</scope>
    <source>
        <strain evidence="3 4">CBS 962.96</strain>
    </source>
</reference>
<organism evidence="3 4">
    <name type="scientific">Dendrothele bispora (strain CBS 962.96)</name>
    <dbReference type="NCBI Taxonomy" id="1314807"/>
    <lineage>
        <taxon>Eukaryota</taxon>
        <taxon>Fungi</taxon>
        <taxon>Dikarya</taxon>
        <taxon>Basidiomycota</taxon>
        <taxon>Agaricomycotina</taxon>
        <taxon>Agaricomycetes</taxon>
        <taxon>Agaricomycetidae</taxon>
        <taxon>Agaricales</taxon>
        <taxon>Agaricales incertae sedis</taxon>
        <taxon>Dendrothele</taxon>
    </lineage>
</organism>
<protein>
    <submittedName>
        <fullName evidence="3">Aflatoxin B1-aldehyde reductase</fullName>
    </submittedName>
</protein>
<dbReference type="GO" id="GO:0016491">
    <property type="term" value="F:oxidoreductase activity"/>
    <property type="evidence" value="ECO:0007669"/>
    <property type="project" value="UniProtKB-KW"/>
</dbReference>
<accession>A0A4V4HGL2</accession>
<keyword evidence="4" id="KW-1185">Reference proteome</keyword>
<keyword evidence="1" id="KW-0560">Oxidoreductase</keyword>
<dbReference type="Proteomes" id="UP000297245">
    <property type="component" value="Unassembled WGS sequence"/>
</dbReference>
<dbReference type="PANTHER" id="PTHR43364">
    <property type="entry name" value="NADH-SPECIFIC METHYLGLYOXAL REDUCTASE-RELATED"/>
    <property type="match status" value="1"/>
</dbReference>
<dbReference type="CDD" id="cd19075">
    <property type="entry name" value="AKR_AKR7A1-5"/>
    <property type="match status" value="1"/>
</dbReference>
<gene>
    <name evidence="3" type="ORF">K435DRAFT_828210</name>
</gene>
<dbReference type="Pfam" id="PF00248">
    <property type="entry name" value="Aldo_ket_red"/>
    <property type="match status" value="1"/>
</dbReference>
<dbReference type="InterPro" id="IPR036812">
    <property type="entry name" value="NAD(P)_OxRdtase_dom_sf"/>
</dbReference>
<dbReference type="AlphaFoldDB" id="A0A4V4HGL2"/>
<name>A0A4V4HGL2_DENBC</name>
<dbReference type="EMBL" id="ML179122">
    <property type="protein sequence ID" value="THU99255.1"/>
    <property type="molecule type" value="Genomic_DNA"/>
</dbReference>
<evidence type="ECO:0000259" key="2">
    <source>
        <dbReference type="Pfam" id="PF00248"/>
    </source>
</evidence>
<dbReference type="PANTHER" id="PTHR43364:SF4">
    <property type="entry name" value="NAD(P)-LINKED OXIDOREDUCTASE SUPERFAMILY PROTEIN"/>
    <property type="match status" value="1"/>
</dbReference>
<proteinExistence type="predicted"/>
<evidence type="ECO:0000313" key="4">
    <source>
        <dbReference type="Proteomes" id="UP000297245"/>
    </source>
</evidence>
<feature type="domain" description="NADP-dependent oxidoreductase" evidence="2">
    <location>
        <begin position="9"/>
        <end position="311"/>
    </location>
</feature>
<dbReference type="InterPro" id="IPR023210">
    <property type="entry name" value="NADP_OxRdtase_dom"/>
</dbReference>
<evidence type="ECO:0000256" key="1">
    <source>
        <dbReference type="ARBA" id="ARBA00023002"/>
    </source>
</evidence>
<evidence type="ECO:0000313" key="3">
    <source>
        <dbReference type="EMBL" id="THU99255.1"/>
    </source>
</evidence>
<dbReference type="Gene3D" id="3.20.20.100">
    <property type="entry name" value="NADP-dependent oxidoreductase domain"/>
    <property type="match status" value="1"/>
</dbReference>
<dbReference type="SUPFAM" id="SSF51430">
    <property type="entry name" value="NAD(P)-linked oxidoreductase"/>
    <property type="match status" value="1"/>
</dbReference>